<feature type="non-terminal residue" evidence="1">
    <location>
        <position position="63"/>
    </location>
</feature>
<proteinExistence type="predicted"/>
<dbReference type="Proteomes" id="UP000588083">
    <property type="component" value="Unassembled WGS sequence"/>
</dbReference>
<name>A0A6V8PKF0_9ACTN</name>
<protein>
    <submittedName>
        <fullName evidence="1">Uncharacterized protein</fullName>
    </submittedName>
</protein>
<organism evidence="1 2">
    <name type="scientific">Candidatus Hakubella thermalkaliphila</name>
    <dbReference type="NCBI Taxonomy" id="2754717"/>
    <lineage>
        <taxon>Bacteria</taxon>
        <taxon>Bacillati</taxon>
        <taxon>Actinomycetota</taxon>
        <taxon>Actinomycetota incertae sedis</taxon>
        <taxon>Candidatus Hakubellales</taxon>
        <taxon>Candidatus Hakubellaceae</taxon>
        <taxon>Candidatus Hakubella</taxon>
    </lineage>
</organism>
<accession>A0A6V8PKF0</accession>
<sequence length="63" mass="7168">MKQPAFELDSKFVGALPILNNVLKRLHFSQLLRRHLPLPDPRAKMAPAQALEVLTRNLILARV</sequence>
<evidence type="ECO:0000313" key="2">
    <source>
        <dbReference type="Proteomes" id="UP000588083"/>
    </source>
</evidence>
<reference evidence="1 2" key="1">
    <citation type="journal article" date="2020" name="Front. Microbiol.">
        <title>Single-cell genomics of novel Actinobacteria with the Wood-Ljungdahl pathway discovered in a serpentinizing system.</title>
        <authorList>
            <person name="Merino N."/>
            <person name="Kawai M."/>
            <person name="Boyd E.S."/>
            <person name="Colman D.R."/>
            <person name="McGlynn S.E."/>
            <person name="Nealson K.H."/>
            <person name="Kurokawa K."/>
            <person name="Hongoh Y."/>
        </authorList>
    </citation>
    <scope>NUCLEOTIDE SEQUENCE [LARGE SCALE GENOMIC DNA]</scope>
    <source>
        <strain evidence="1 2">S34</strain>
    </source>
</reference>
<evidence type="ECO:0000313" key="1">
    <source>
        <dbReference type="EMBL" id="GFP31456.1"/>
    </source>
</evidence>
<dbReference type="EMBL" id="BLRZ01000340">
    <property type="protein sequence ID" value="GFP31456.1"/>
    <property type="molecule type" value="Genomic_DNA"/>
</dbReference>
<gene>
    <name evidence="1" type="ORF">HKBW3S34_02376</name>
</gene>
<keyword evidence="2" id="KW-1185">Reference proteome</keyword>
<dbReference type="AlphaFoldDB" id="A0A6V8PKF0"/>
<comment type="caution">
    <text evidence="1">The sequence shown here is derived from an EMBL/GenBank/DDBJ whole genome shotgun (WGS) entry which is preliminary data.</text>
</comment>